<evidence type="ECO:0000256" key="1">
    <source>
        <dbReference type="ARBA" id="ARBA00023125"/>
    </source>
</evidence>
<evidence type="ECO:0000313" key="6">
    <source>
        <dbReference type="Proteomes" id="UP000297429"/>
    </source>
</evidence>
<dbReference type="InterPro" id="IPR010998">
    <property type="entry name" value="Integrase_recombinase_N"/>
</dbReference>
<dbReference type="InterPro" id="IPR025269">
    <property type="entry name" value="SAM-like_dom"/>
</dbReference>
<proteinExistence type="predicted"/>
<dbReference type="OrthoDB" id="892893at2"/>
<dbReference type="GO" id="GO:0003677">
    <property type="term" value="F:DNA binding"/>
    <property type="evidence" value="ECO:0007669"/>
    <property type="project" value="UniProtKB-KW"/>
</dbReference>
<sequence length="192" mass="22596">MGSVTLRRKNLISGRQSLYLDYYPQTELEKNHNRETLALAEFERSTRQLDIQNRRFNFLSDEKRNGNFVDFFEEMKKKRSGTNSFNWKMSVEYFKDFAGDKVPLSSLNETFCEEYSAYLLTSPSVGRTNRKIKTNTAVSYFAKFKTTLKQAYKKGSKSFILCSLNQKFQPVNCIIFFHFQIVFFSILKIIII</sequence>
<dbReference type="Pfam" id="PF13102">
    <property type="entry name" value="Phage_int_SAM_5"/>
    <property type="match status" value="1"/>
</dbReference>
<evidence type="ECO:0000313" key="5">
    <source>
        <dbReference type="Proteomes" id="UP000273898"/>
    </source>
</evidence>
<name>A0A497XMM8_9SPHI</name>
<keyword evidence="1" id="KW-0238">DNA-binding</keyword>
<accession>A0A497XMM8</accession>
<keyword evidence="6" id="KW-1185">Reference proteome</keyword>
<evidence type="ECO:0000259" key="2">
    <source>
        <dbReference type="Pfam" id="PF13102"/>
    </source>
</evidence>
<reference evidence="4 6" key="2">
    <citation type="submission" date="2019-03" db="EMBL/GenBank/DDBJ databases">
        <authorList>
            <person name="He R.-H."/>
        </authorList>
    </citation>
    <scope>NUCLEOTIDE SEQUENCE [LARGE SCALE GENOMIC DNA]</scope>
    <source>
        <strain evidence="4 6">DSM 19624</strain>
    </source>
</reference>
<organism evidence="3 5">
    <name type="scientific">Pedobacter alluvionis</name>
    <dbReference type="NCBI Taxonomy" id="475253"/>
    <lineage>
        <taxon>Bacteria</taxon>
        <taxon>Pseudomonadati</taxon>
        <taxon>Bacteroidota</taxon>
        <taxon>Sphingobacteriia</taxon>
        <taxon>Sphingobacteriales</taxon>
        <taxon>Sphingobacteriaceae</taxon>
        <taxon>Pedobacter</taxon>
    </lineage>
</organism>
<dbReference type="RefSeq" id="WP_121288040.1">
    <property type="nucleotide sequence ID" value="NZ_RCCK01000017.1"/>
</dbReference>
<dbReference type="Gene3D" id="1.10.150.130">
    <property type="match status" value="1"/>
</dbReference>
<comment type="caution">
    <text evidence="3">The sequence shown here is derived from an EMBL/GenBank/DDBJ whole genome shotgun (WGS) entry which is preliminary data.</text>
</comment>
<evidence type="ECO:0000313" key="3">
    <source>
        <dbReference type="EMBL" id="RLJ69323.1"/>
    </source>
</evidence>
<reference evidence="3 5" key="1">
    <citation type="submission" date="2018-10" db="EMBL/GenBank/DDBJ databases">
        <title>Genomic Encyclopedia of Archaeal and Bacterial Type Strains, Phase II (KMG-II): from individual species to whole genera.</title>
        <authorList>
            <person name="Goeker M."/>
        </authorList>
    </citation>
    <scope>NUCLEOTIDE SEQUENCE [LARGE SCALE GENOMIC DNA]</scope>
    <source>
        <strain evidence="3 5">DSM 19624</strain>
    </source>
</reference>
<dbReference type="Proteomes" id="UP000273898">
    <property type="component" value="Unassembled WGS sequence"/>
</dbReference>
<evidence type="ECO:0000313" key="4">
    <source>
        <dbReference type="EMBL" id="TFB30303.1"/>
    </source>
</evidence>
<dbReference type="EMBL" id="RCCK01000017">
    <property type="protein sequence ID" value="RLJ69323.1"/>
    <property type="molecule type" value="Genomic_DNA"/>
</dbReference>
<dbReference type="EMBL" id="SOPX01000003">
    <property type="protein sequence ID" value="TFB30303.1"/>
    <property type="molecule type" value="Genomic_DNA"/>
</dbReference>
<feature type="domain" description="Phage integrase SAM-like" evidence="2">
    <location>
        <begin position="68"/>
        <end position="155"/>
    </location>
</feature>
<dbReference type="AlphaFoldDB" id="A0A497XMM8"/>
<gene>
    <name evidence="3" type="ORF">BCL90_5245</name>
    <name evidence="4" type="ORF">E3V97_19240</name>
</gene>
<protein>
    <submittedName>
        <fullName evidence="3">Integrase-like protein</fullName>
    </submittedName>
</protein>
<dbReference type="Proteomes" id="UP000297429">
    <property type="component" value="Unassembled WGS sequence"/>
</dbReference>